<proteinExistence type="predicted"/>
<keyword evidence="3" id="KW-1185">Reference proteome</keyword>
<dbReference type="EMBL" id="JAEDAK010000011">
    <property type="protein sequence ID" value="MBH9578275.1"/>
    <property type="molecule type" value="Genomic_DNA"/>
</dbReference>
<evidence type="ECO:0000313" key="2">
    <source>
        <dbReference type="EMBL" id="MBH9578275.1"/>
    </source>
</evidence>
<evidence type="ECO:0000313" key="3">
    <source>
        <dbReference type="Proteomes" id="UP000613266"/>
    </source>
</evidence>
<accession>A0A931J4X5</accession>
<dbReference type="RefSeq" id="WP_198112048.1">
    <property type="nucleotide sequence ID" value="NZ_JAEDAK010000011.1"/>
</dbReference>
<keyword evidence="1" id="KW-1133">Transmembrane helix</keyword>
<keyword evidence="1" id="KW-0472">Membrane</keyword>
<reference evidence="2" key="1">
    <citation type="submission" date="2020-12" db="EMBL/GenBank/DDBJ databases">
        <title>The genome sequence of Inhella sp. 1Y17.</title>
        <authorList>
            <person name="Liu Y."/>
        </authorList>
    </citation>
    <scope>NUCLEOTIDE SEQUENCE</scope>
    <source>
        <strain evidence="2">1Y17</strain>
    </source>
</reference>
<protein>
    <submittedName>
        <fullName evidence="2">Uncharacterized protein</fullName>
    </submittedName>
</protein>
<organism evidence="2 3">
    <name type="scientific">Inhella proteolytica</name>
    <dbReference type="NCBI Taxonomy" id="2795029"/>
    <lineage>
        <taxon>Bacteria</taxon>
        <taxon>Pseudomonadati</taxon>
        <taxon>Pseudomonadota</taxon>
        <taxon>Betaproteobacteria</taxon>
        <taxon>Burkholderiales</taxon>
        <taxon>Sphaerotilaceae</taxon>
        <taxon>Inhella</taxon>
    </lineage>
</organism>
<feature type="transmembrane region" description="Helical" evidence="1">
    <location>
        <begin position="55"/>
        <end position="85"/>
    </location>
</feature>
<sequence>MAPADGWTPWERPGRWWLAFAIGAGSWVLAARAFSQSCLSFGGGGTCTPGVELPGWLLTTVMVWVQTGLPVLGGLFLAALLITVLQWRKRRRS</sequence>
<dbReference type="Proteomes" id="UP000613266">
    <property type="component" value="Unassembled WGS sequence"/>
</dbReference>
<keyword evidence="1" id="KW-0812">Transmembrane</keyword>
<feature type="transmembrane region" description="Helical" evidence="1">
    <location>
        <begin position="16"/>
        <end position="35"/>
    </location>
</feature>
<comment type="caution">
    <text evidence="2">The sequence shown here is derived from an EMBL/GenBank/DDBJ whole genome shotgun (WGS) entry which is preliminary data.</text>
</comment>
<name>A0A931J4X5_9BURK</name>
<gene>
    <name evidence="2" type="ORF">I7X39_15400</name>
</gene>
<dbReference type="AlphaFoldDB" id="A0A931J4X5"/>
<evidence type="ECO:0000256" key="1">
    <source>
        <dbReference type="SAM" id="Phobius"/>
    </source>
</evidence>